<keyword evidence="1" id="KW-0472">Membrane</keyword>
<reference evidence="5" key="1">
    <citation type="journal article" date="2019" name="Int. J. Syst. Evol. Microbiol.">
        <title>The Global Catalogue of Microorganisms (GCM) 10K type strain sequencing project: providing services to taxonomists for standard genome sequencing and annotation.</title>
        <authorList>
            <consortium name="The Broad Institute Genomics Platform"/>
            <consortium name="The Broad Institute Genome Sequencing Center for Infectious Disease"/>
            <person name="Wu L."/>
            <person name="Ma J."/>
        </authorList>
    </citation>
    <scope>NUCLEOTIDE SEQUENCE [LARGE SCALE GENOMIC DNA]</scope>
    <source>
        <strain evidence="5">JCM 12125</strain>
    </source>
</reference>
<dbReference type="PROSITE" id="PS50883">
    <property type="entry name" value="EAL"/>
    <property type="match status" value="1"/>
</dbReference>
<dbReference type="Pfam" id="PF14827">
    <property type="entry name" value="dCache_3"/>
    <property type="match status" value="1"/>
</dbReference>
<evidence type="ECO:0000313" key="4">
    <source>
        <dbReference type="EMBL" id="MFC5342532.1"/>
    </source>
</evidence>
<dbReference type="InterPro" id="IPR035919">
    <property type="entry name" value="EAL_sf"/>
</dbReference>
<protein>
    <submittedName>
        <fullName evidence="4">Bifunctional diguanylate cyclase/phosphodiesterase</fullName>
    </submittedName>
</protein>
<dbReference type="Gene3D" id="3.20.20.450">
    <property type="entry name" value="EAL domain"/>
    <property type="match status" value="1"/>
</dbReference>
<proteinExistence type="predicted"/>
<dbReference type="PANTHER" id="PTHR33121:SF79">
    <property type="entry name" value="CYCLIC DI-GMP PHOSPHODIESTERASE PDED-RELATED"/>
    <property type="match status" value="1"/>
</dbReference>
<keyword evidence="1" id="KW-0812">Transmembrane</keyword>
<evidence type="ECO:0000259" key="3">
    <source>
        <dbReference type="PROSITE" id="PS50885"/>
    </source>
</evidence>
<dbReference type="Pfam" id="PF00563">
    <property type="entry name" value="EAL"/>
    <property type="match status" value="1"/>
</dbReference>
<dbReference type="PANTHER" id="PTHR33121">
    <property type="entry name" value="CYCLIC DI-GMP PHOSPHODIESTERASE PDEF"/>
    <property type="match status" value="1"/>
</dbReference>
<dbReference type="Pfam" id="PF00672">
    <property type="entry name" value="HAMP"/>
    <property type="match status" value="1"/>
</dbReference>
<sequence>MTIKFKNLRTRLTVLYMGMFGVALMLVALAVSTAITGSARTLVRDELSATGNVYQQIWASQSAQLRQGAAVLAQDYGFREAVATNDEPTVRSALDNLRARQKVDGALILGVDGYVTSAGVDLDTATADVLWKGLNGGDIDAGVLSINGQPYQAVSAPVMAPVLIGWVVFVERLDQSQMRNLEELSAIPLSASVQTSAPDGWHDMAGPASALGGAIDRVLAAGNEKPVTTRTPQGEAMVLAHPLPSFDDHAPAVLTLSYPMAKAMKPFEAMFWALGAIAFIGLAILMAGTWMLSRGLTRPITELDEAVHRLQNGEHAEVAVTSADEIGRLAASFNAMAGDIRDREARLTHMALHDQETGLPNRLWLEREASRTAEGYVILFGVDRFEIVRNAIGFDSMAQLVGALGSRLSAAAGGSRVARVAAGAVGMIVHADSDAEAIELAIELCAVADTPVKLIGATVDAALSAGIGRARGGNGGVDSVVDRAGIGLDQARAGHKKAALFDAAAYGDPVGNLSLISELMGALETAQVWMAYQPKYDLRADAIKGVEALMRWNHPRRGFVSPDLFITMAEETGQIRALTEWAVRQSIADQKTLAEAGHVVTMSVNISGRLLSDESFADFALEAVAASGADLCFEITETAVIDNPEVALGIIDRFSAAGVGVSIDDYGSGLSSLAYLKRIKADELKIDKAFVMGLDESAKDALLVKSTIDLAHSLGMTITAEGVETPTALALLRGMGCDTAQGYLIARPLNLTGLIERLAGPAVEAKTQAA</sequence>
<dbReference type="CDD" id="cd06225">
    <property type="entry name" value="HAMP"/>
    <property type="match status" value="1"/>
</dbReference>
<dbReference type="PROSITE" id="PS50885">
    <property type="entry name" value="HAMP"/>
    <property type="match status" value="1"/>
</dbReference>
<comment type="caution">
    <text evidence="4">The sequence shown here is derived from an EMBL/GenBank/DDBJ whole genome shotgun (WGS) entry which is preliminary data.</text>
</comment>
<evidence type="ECO:0000259" key="2">
    <source>
        <dbReference type="PROSITE" id="PS50883"/>
    </source>
</evidence>
<dbReference type="InterPro" id="IPR029150">
    <property type="entry name" value="dCache_3"/>
</dbReference>
<keyword evidence="1" id="KW-1133">Transmembrane helix</keyword>
<organism evidence="4 5">
    <name type="scientific">Brevundimonas staleyi</name>
    <dbReference type="NCBI Taxonomy" id="74326"/>
    <lineage>
        <taxon>Bacteria</taxon>
        <taxon>Pseudomonadati</taxon>
        <taxon>Pseudomonadota</taxon>
        <taxon>Alphaproteobacteria</taxon>
        <taxon>Caulobacterales</taxon>
        <taxon>Caulobacteraceae</taxon>
        <taxon>Brevundimonas</taxon>
    </lineage>
</organism>
<dbReference type="InterPro" id="IPR000160">
    <property type="entry name" value="GGDEF_dom"/>
</dbReference>
<dbReference type="CDD" id="cd01948">
    <property type="entry name" value="EAL"/>
    <property type="match status" value="1"/>
</dbReference>
<evidence type="ECO:0000256" key="1">
    <source>
        <dbReference type="SAM" id="Phobius"/>
    </source>
</evidence>
<dbReference type="SMART" id="SM00267">
    <property type="entry name" value="GGDEF"/>
    <property type="match status" value="1"/>
</dbReference>
<dbReference type="SMART" id="SM00304">
    <property type="entry name" value="HAMP"/>
    <property type="match status" value="1"/>
</dbReference>
<dbReference type="Pfam" id="PF00990">
    <property type="entry name" value="GGDEF"/>
    <property type="match status" value="1"/>
</dbReference>
<feature type="domain" description="HAMP" evidence="3">
    <location>
        <begin position="294"/>
        <end position="345"/>
    </location>
</feature>
<feature type="transmembrane region" description="Helical" evidence="1">
    <location>
        <begin position="12"/>
        <end position="35"/>
    </location>
</feature>
<evidence type="ECO:0000313" key="5">
    <source>
        <dbReference type="Proteomes" id="UP001596152"/>
    </source>
</evidence>
<dbReference type="InterPro" id="IPR043128">
    <property type="entry name" value="Rev_trsase/Diguanyl_cyclase"/>
</dbReference>
<feature type="domain" description="EAL" evidence="2">
    <location>
        <begin position="512"/>
        <end position="762"/>
    </location>
</feature>
<dbReference type="SUPFAM" id="SSF158472">
    <property type="entry name" value="HAMP domain-like"/>
    <property type="match status" value="1"/>
</dbReference>
<dbReference type="SUPFAM" id="SSF141868">
    <property type="entry name" value="EAL domain-like"/>
    <property type="match status" value="1"/>
</dbReference>
<dbReference type="InterPro" id="IPR001633">
    <property type="entry name" value="EAL_dom"/>
</dbReference>
<dbReference type="Gene3D" id="6.10.340.10">
    <property type="match status" value="1"/>
</dbReference>
<dbReference type="InterPro" id="IPR050706">
    <property type="entry name" value="Cyclic-di-GMP_PDE-like"/>
</dbReference>
<dbReference type="SMART" id="SM00052">
    <property type="entry name" value="EAL"/>
    <property type="match status" value="1"/>
</dbReference>
<dbReference type="Proteomes" id="UP001596152">
    <property type="component" value="Unassembled WGS sequence"/>
</dbReference>
<dbReference type="Gene3D" id="3.30.70.270">
    <property type="match status" value="1"/>
</dbReference>
<dbReference type="InterPro" id="IPR029787">
    <property type="entry name" value="Nucleotide_cyclase"/>
</dbReference>
<name>A0ABW0FMG5_9CAUL</name>
<feature type="transmembrane region" description="Helical" evidence="1">
    <location>
        <begin position="269"/>
        <end position="292"/>
    </location>
</feature>
<feature type="transmembrane region" description="Helical" evidence="1">
    <location>
        <begin position="151"/>
        <end position="170"/>
    </location>
</feature>
<accession>A0ABW0FMG5</accession>
<dbReference type="InterPro" id="IPR003660">
    <property type="entry name" value="HAMP_dom"/>
</dbReference>
<dbReference type="EMBL" id="JBHSLF010000002">
    <property type="protein sequence ID" value="MFC5342532.1"/>
    <property type="molecule type" value="Genomic_DNA"/>
</dbReference>
<gene>
    <name evidence="4" type="ORF">ACFPIE_01315</name>
</gene>
<dbReference type="RefSeq" id="WP_374038461.1">
    <property type="nucleotide sequence ID" value="NZ_CP169082.1"/>
</dbReference>
<dbReference type="SUPFAM" id="SSF55073">
    <property type="entry name" value="Nucleotide cyclase"/>
    <property type="match status" value="1"/>
</dbReference>
<keyword evidence="5" id="KW-1185">Reference proteome</keyword>